<evidence type="ECO:0000313" key="9">
    <source>
        <dbReference type="Proteomes" id="UP000241818"/>
    </source>
</evidence>
<keyword evidence="9" id="KW-1185">Reference proteome</keyword>
<dbReference type="Proteomes" id="UP000241818">
    <property type="component" value="Unassembled WGS sequence"/>
</dbReference>
<dbReference type="PANTHER" id="PTHR10963:SF42">
    <property type="entry name" value="PUTATIVE (AFU_ORTHOLOGUE AFUA_5G02280)-RELATED"/>
    <property type="match status" value="1"/>
</dbReference>
<evidence type="ECO:0000256" key="6">
    <source>
        <dbReference type="SAM" id="Phobius"/>
    </source>
</evidence>
<dbReference type="PROSITE" id="PS51762">
    <property type="entry name" value="GH16_2"/>
    <property type="match status" value="1"/>
</dbReference>
<accession>A0A2T3B8V1</accession>
<name>A0A2T3B8V1_AMORE</name>
<feature type="transmembrane region" description="Helical" evidence="6">
    <location>
        <begin position="30"/>
        <end position="49"/>
    </location>
</feature>
<keyword evidence="6" id="KW-1133">Transmembrane helix</keyword>
<evidence type="ECO:0000256" key="5">
    <source>
        <dbReference type="ARBA" id="ARBA00023295"/>
    </source>
</evidence>
<dbReference type="SUPFAM" id="SSF49899">
    <property type="entry name" value="Concanavalin A-like lectins/glucanases"/>
    <property type="match status" value="1"/>
</dbReference>
<comment type="similarity">
    <text evidence="2">Belongs to the glycosyl hydrolase 16 family.</text>
</comment>
<dbReference type="GO" id="GO:0009251">
    <property type="term" value="P:glucan catabolic process"/>
    <property type="evidence" value="ECO:0007669"/>
    <property type="project" value="TreeGrafter"/>
</dbReference>
<dbReference type="EC" id="3.2.1.6" evidence="3"/>
<feature type="domain" description="GH16" evidence="7">
    <location>
        <begin position="50"/>
        <end position="331"/>
    </location>
</feature>
<dbReference type="OrthoDB" id="192832at2759"/>
<dbReference type="InParanoid" id="A0A2T3B8V1"/>
<dbReference type="RefSeq" id="XP_024723355.1">
    <property type="nucleotide sequence ID" value="XM_024868025.1"/>
</dbReference>
<organism evidence="8 9">
    <name type="scientific">Amorphotheca resinae ATCC 22711</name>
    <dbReference type="NCBI Taxonomy" id="857342"/>
    <lineage>
        <taxon>Eukaryota</taxon>
        <taxon>Fungi</taxon>
        <taxon>Dikarya</taxon>
        <taxon>Ascomycota</taxon>
        <taxon>Pezizomycotina</taxon>
        <taxon>Leotiomycetes</taxon>
        <taxon>Helotiales</taxon>
        <taxon>Amorphothecaceae</taxon>
        <taxon>Amorphotheca</taxon>
    </lineage>
</organism>
<evidence type="ECO:0000256" key="2">
    <source>
        <dbReference type="ARBA" id="ARBA00006865"/>
    </source>
</evidence>
<dbReference type="Gene3D" id="2.60.120.200">
    <property type="match status" value="1"/>
</dbReference>
<evidence type="ECO:0000313" key="8">
    <source>
        <dbReference type="EMBL" id="PSS23309.1"/>
    </source>
</evidence>
<dbReference type="FunFam" id="2.60.120.200:FF:000114">
    <property type="entry name" value="Probable endo-1,3(4)-beta-glucanase NFIA_089530"/>
    <property type="match status" value="1"/>
</dbReference>
<keyword evidence="6" id="KW-0472">Membrane</keyword>
<proteinExistence type="inferred from homology"/>
<dbReference type="InterPro" id="IPR050546">
    <property type="entry name" value="Glycosyl_Hydrlase_16"/>
</dbReference>
<comment type="catalytic activity">
    <reaction evidence="1">
        <text>Endohydrolysis of (1-&gt;3)- or (1-&gt;4)-linkages in beta-D-glucans when the glucose residue whose reducing group is involved in the linkage to be hydrolyzed is itself substituted at C-3.</text>
        <dbReference type="EC" id="3.2.1.6"/>
    </reaction>
</comment>
<dbReference type="AlphaFoldDB" id="A0A2T3B8V1"/>
<dbReference type="InterPro" id="IPR013320">
    <property type="entry name" value="ConA-like_dom_sf"/>
</dbReference>
<dbReference type="CDD" id="cd02181">
    <property type="entry name" value="GH16_fungal_Lam16A_glucanase"/>
    <property type="match status" value="1"/>
</dbReference>
<keyword evidence="6" id="KW-0812">Transmembrane</keyword>
<keyword evidence="4 8" id="KW-0378">Hydrolase</keyword>
<sequence>MEPPPPYKVDRDDTLAPRWWDVRAWSKKKLALVAAGLAIAIVVLIVIIVEVTKNNKYPDYSKLNYALTDTYSGTGFFDNFDYFTGYDPAQGFVHYVPAAQADSPQYNLTYASSTSAVLKVDTSVNADTVPNASTGRFSVRIESKKQYSDGLFIFDVIHTPTGCGTWPALWLSDPANWPQNGEIDVMEAVNVVAANTENQMTLHTSPGCSMSVKRKETGKSLSNSCVNTTDANAGCGVHAGPSTFGSAFNSQGGGVVAMELRSEGIRMWQFARAGLPADIKSGSPDPSSWGVATADFPGTDCNVGNHFRNQSIIANIDLCGSWAGTPKIYGESCPGICTDYVANNNTAFADAYWEFGTFSVYKAT</sequence>
<evidence type="ECO:0000256" key="3">
    <source>
        <dbReference type="ARBA" id="ARBA00012599"/>
    </source>
</evidence>
<protein>
    <recommendedName>
        <fullName evidence="3">endo-1,3(4)-beta-glucanase</fullName>
        <ecNumber evidence="3">3.2.1.6</ecNumber>
    </recommendedName>
</protein>
<evidence type="ECO:0000259" key="7">
    <source>
        <dbReference type="PROSITE" id="PS51762"/>
    </source>
</evidence>
<evidence type="ECO:0000256" key="1">
    <source>
        <dbReference type="ARBA" id="ARBA00000124"/>
    </source>
</evidence>
<dbReference type="Pfam" id="PF26113">
    <property type="entry name" value="GH16_XgeA"/>
    <property type="match status" value="1"/>
</dbReference>
<reference evidence="8 9" key="1">
    <citation type="journal article" date="2018" name="New Phytol.">
        <title>Comparative genomics and transcriptomics depict ericoid mycorrhizal fungi as versatile saprotrophs and plant mutualists.</title>
        <authorList>
            <person name="Martino E."/>
            <person name="Morin E."/>
            <person name="Grelet G.A."/>
            <person name="Kuo A."/>
            <person name="Kohler A."/>
            <person name="Daghino S."/>
            <person name="Barry K.W."/>
            <person name="Cichocki N."/>
            <person name="Clum A."/>
            <person name="Dockter R.B."/>
            <person name="Hainaut M."/>
            <person name="Kuo R.C."/>
            <person name="LaButti K."/>
            <person name="Lindahl B.D."/>
            <person name="Lindquist E.A."/>
            <person name="Lipzen A."/>
            <person name="Khouja H.R."/>
            <person name="Magnuson J."/>
            <person name="Murat C."/>
            <person name="Ohm R.A."/>
            <person name="Singer S.W."/>
            <person name="Spatafora J.W."/>
            <person name="Wang M."/>
            <person name="Veneault-Fourrey C."/>
            <person name="Henrissat B."/>
            <person name="Grigoriev I.V."/>
            <person name="Martin F.M."/>
            <person name="Perotto S."/>
        </authorList>
    </citation>
    <scope>NUCLEOTIDE SEQUENCE [LARGE SCALE GENOMIC DNA]</scope>
    <source>
        <strain evidence="8 9">ATCC 22711</strain>
    </source>
</reference>
<gene>
    <name evidence="8" type="ORF">M430DRAFT_48890</name>
</gene>
<dbReference type="InterPro" id="IPR000757">
    <property type="entry name" value="Beta-glucanase-like"/>
</dbReference>
<dbReference type="STRING" id="857342.A0A2T3B8V1"/>
<dbReference type="PANTHER" id="PTHR10963">
    <property type="entry name" value="GLYCOSYL HYDROLASE-RELATED"/>
    <property type="match status" value="1"/>
</dbReference>
<dbReference type="GeneID" id="36576106"/>
<dbReference type="GO" id="GO:0052861">
    <property type="term" value="F:endo-1,3(4)-beta-glucanase activity"/>
    <property type="evidence" value="ECO:0007669"/>
    <property type="project" value="UniProtKB-EC"/>
</dbReference>
<evidence type="ECO:0000256" key="4">
    <source>
        <dbReference type="ARBA" id="ARBA00022801"/>
    </source>
</evidence>
<keyword evidence="5" id="KW-0326">Glycosidase</keyword>
<dbReference type="EMBL" id="KZ679008">
    <property type="protein sequence ID" value="PSS23309.1"/>
    <property type="molecule type" value="Genomic_DNA"/>
</dbReference>